<dbReference type="InParanoid" id="A0A4Q1BBV3"/>
<dbReference type="AlphaFoldDB" id="A0A4Q1BBV3"/>
<dbReference type="PANTHER" id="PTHR13464:SF0">
    <property type="entry name" value="SAP30-BINDING PROTEIN"/>
    <property type="match status" value="1"/>
</dbReference>
<dbReference type="OrthoDB" id="1714508at2759"/>
<dbReference type="EMBL" id="SDIL01000149">
    <property type="protein sequence ID" value="RXK35246.1"/>
    <property type="molecule type" value="Genomic_DNA"/>
</dbReference>
<dbReference type="GO" id="GO:0005634">
    <property type="term" value="C:nucleus"/>
    <property type="evidence" value="ECO:0007669"/>
    <property type="project" value="TreeGrafter"/>
</dbReference>
<dbReference type="Pfam" id="PF07818">
    <property type="entry name" value="HCNGP"/>
    <property type="match status" value="1"/>
</dbReference>
<feature type="compositionally biased region" description="Polar residues" evidence="1">
    <location>
        <begin position="1"/>
        <end position="14"/>
    </location>
</feature>
<organism evidence="2 3">
    <name type="scientific">Tremella mesenterica</name>
    <name type="common">Jelly fungus</name>
    <dbReference type="NCBI Taxonomy" id="5217"/>
    <lineage>
        <taxon>Eukaryota</taxon>
        <taxon>Fungi</taxon>
        <taxon>Dikarya</taxon>
        <taxon>Basidiomycota</taxon>
        <taxon>Agaricomycotina</taxon>
        <taxon>Tremellomycetes</taxon>
        <taxon>Tremellales</taxon>
        <taxon>Tremellaceae</taxon>
        <taxon>Tremella</taxon>
    </lineage>
</organism>
<dbReference type="Proteomes" id="UP000289152">
    <property type="component" value="Unassembled WGS sequence"/>
</dbReference>
<gene>
    <name evidence="2" type="ORF">M231_07500</name>
</gene>
<reference evidence="2 3" key="1">
    <citation type="submission" date="2016-06" db="EMBL/GenBank/DDBJ databases">
        <title>Evolution of pathogenesis and genome organization in the Tremellales.</title>
        <authorList>
            <person name="Cuomo C."/>
            <person name="Litvintseva A."/>
            <person name="Heitman J."/>
            <person name="Chen Y."/>
            <person name="Sun S."/>
            <person name="Springer D."/>
            <person name="Dromer F."/>
            <person name="Young S."/>
            <person name="Zeng Q."/>
            <person name="Chapman S."/>
            <person name="Gujja S."/>
            <person name="Saif S."/>
            <person name="Birren B."/>
        </authorList>
    </citation>
    <scope>NUCLEOTIDE SEQUENCE [LARGE SCALE GENOMIC DNA]</scope>
    <source>
        <strain evidence="2 3">ATCC 28783</strain>
    </source>
</reference>
<dbReference type="PANTHER" id="PTHR13464">
    <property type="entry name" value="TRANSCRIPTIONAL REGULATOR PROTEIN HCNGP"/>
    <property type="match status" value="1"/>
</dbReference>
<feature type="region of interest" description="Disordered" evidence="1">
    <location>
        <begin position="219"/>
        <end position="287"/>
    </location>
</feature>
<proteinExistence type="predicted"/>
<feature type="compositionally biased region" description="Basic and acidic residues" evidence="1">
    <location>
        <begin position="236"/>
        <end position="287"/>
    </location>
</feature>
<comment type="caution">
    <text evidence="2">The sequence shown here is derived from an EMBL/GenBank/DDBJ whole genome shotgun (WGS) entry which is preliminary data.</text>
</comment>
<feature type="compositionally biased region" description="Basic and acidic residues" evidence="1">
    <location>
        <begin position="22"/>
        <end position="37"/>
    </location>
</feature>
<keyword evidence="3" id="KW-1185">Reference proteome</keyword>
<dbReference type="VEuPathDB" id="FungiDB:TREMEDRAFT_34326"/>
<accession>A0A4Q1BBV3</accession>
<dbReference type="GO" id="GO:0006355">
    <property type="term" value="P:regulation of DNA-templated transcription"/>
    <property type="evidence" value="ECO:0007669"/>
    <property type="project" value="InterPro"/>
</dbReference>
<feature type="region of interest" description="Disordered" evidence="1">
    <location>
        <begin position="1"/>
        <end position="102"/>
    </location>
</feature>
<dbReference type="InterPro" id="IPR012479">
    <property type="entry name" value="SAP30BP"/>
</dbReference>
<feature type="compositionally biased region" description="Basic and acidic residues" evidence="1">
    <location>
        <begin position="75"/>
        <end position="84"/>
    </location>
</feature>
<feature type="compositionally biased region" description="Basic and acidic residues" evidence="1">
    <location>
        <begin position="49"/>
        <end position="65"/>
    </location>
</feature>
<name>A0A4Q1BBV3_TREME</name>
<evidence type="ECO:0000313" key="3">
    <source>
        <dbReference type="Proteomes" id="UP000289152"/>
    </source>
</evidence>
<sequence>MQGLSHYSDNSRSPSPKRIERKRPETSSRQNDDHVQDGSRSPPRKKGKQRADIQDDNRIGQDENMTHAAQSESKTITRDQKEGRDEGDESVGEYRNLGNGDEVAFRMLTRPREMEDVDDWGIPPPVDPNECSDQLRDKVDNFLRLKYERGQHVNSTLLGSSSFSNPHIYAKLVEYVDITERASAFPSGGWLTRQDLEDQIPKYGPTALNAVQKAKQDEVRRNQETGKRSNINFQSAKHDDSRPREREWRRGDEKKVKGDRARDREREKDRDRERYKRDDRNGGRHKH</sequence>
<evidence type="ECO:0000313" key="2">
    <source>
        <dbReference type="EMBL" id="RXK35246.1"/>
    </source>
</evidence>
<evidence type="ECO:0000256" key="1">
    <source>
        <dbReference type="SAM" id="MobiDB-lite"/>
    </source>
</evidence>
<protein>
    <submittedName>
        <fullName evidence="2">Uncharacterized protein</fullName>
    </submittedName>
</protein>